<evidence type="ECO:0000313" key="5">
    <source>
        <dbReference type="Proteomes" id="UP000325286"/>
    </source>
</evidence>
<proteinExistence type="predicted"/>
<feature type="compositionally biased region" description="Polar residues" evidence="1">
    <location>
        <begin position="163"/>
        <end position="176"/>
    </location>
</feature>
<keyword evidence="2" id="KW-0812">Transmembrane</keyword>
<keyword evidence="5" id="KW-1185">Reference proteome</keyword>
<reference evidence="4 5" key="1">
    <citation type="submission" date="2019-08" db="EMBL/GenBank/DDBJ databases">
        <title>Deep-cultivation of Planctomycetes and their phenomic and genomic characterization uncovers novel biology.</title>
        <authorList>
            <person name="Wiegand S."/>
            <person name="Jogler M."/>
            <person name="Boedeker C."/>
            <person name="Pinto D."/>
            <person name="Vollmers J."/>
            <person name="Rivas-Marin E."/>
            <person name="Kohn T."/>
            <person name="Peeters S.H."/>
            <person name="Heuer A."/>
            <person name="Rast P."/>
            <person name="Oberbeckmann S."/>
            <person name="Bunk B."/>
            <person name="Jeske O."/>
            <person name="Meyerdierks A."/>
            <person name="Storesund J.E."/>
            <person name="Kallscheuer N."/>
            <person name="Luecker S."/>
            <person name="Lage O.M."/>
            <person name="Pohl T."/>
            <person name="Merkel B.J."/>
            <person name="Hornburger P."/>
            <person name="Mueller R.-W."/>
            <person name="Bruemmer F."/>
            <person name="Labrenz M."/>
            <person name="Spormann A.M."/>
            <person name="Op den Camp H."/>
            <person name="Overmann J."/>
            <person name="Amann R."/>
            <person name="Jetten M.S.M."/>
            <person name="Mascher T."/>
            <person name="Medema M.H."/>
            <person name="Devos D.P."/>
            <person name="Kaster A.-K."/>
            <person name="Ovreas L."/>
            <person name="Rohde M."/>
            <person name="Galperin M.Y."/>
            <person name="Jogler C."/>
        </authorList>
    </citation>
    <scope>NUCLEOTIDE SEQUENCE [LARGE SCALE GENOMIC DNA]</scope>
    <source>
        <strain evidence="4 5">UC8</strain>
    </source>
</reference>
<dbReference type="InterPro" id="IPR051266">
    <property type="entry name" value="CLCR"/>
</dbReference>
<gene>
    <name evidence="4" type="ORF">UC8_33670</name>
</gene>
<dbReference type="KEGG" id="rul:UC8_33670"/>
<dbReference type="PANTHER" id="PTHR10579">
    <property type="entry name" value="CALCIUM-ACTIVATED CHLORIDE CHANNEL REGULATOR"/>
    <property type="match status" value="1"/>
</dbReference>
<dbReference type="InterPro" id="IPR002035">
    <property type="entry name" value="VWF_A"/>
</dbReference>
<protein>
    <submittedName>
        <fullName evidence="4">von Willebrand factor</fullName>
    </submittedName>
</protein>
<evidence type="ECO:0000259" key="3">
    <source>
        <dbReference type="PROSITE" id="PS50234"/>
    </source>
</evidence>
<evidence type="ECO:0000256" key="2">
    <source>
        <dbReference type="SAM" id="Phobius"/>
    </source>
</evidence>
<keyword evidence="2" id="KW-0472">Membrane</keyword>
<feature type="compositionally biased region" description="Acidic residues" evidence="1">
    <location>
        <begin position="388"/>
        <end position="398"/>
    </location>
</feature>
<feature type="transmembrane region" description="Helical" evidence="2">
    <location>
        <begin position="98"/>
        <end position="119"/>
    </location>
</feature>
<dbReference type="RefSeq" id="WP_068133527.1">
    <property type="nucleotide sequence ID" value="NZ_CP042914.1"/>
</dbReference>
<dbReference type="Proteomes" id="UP000325286">
    <property type="component" value="Chromosome"/>
</dbReference>
<dbReference type="SMART" id="SM00327">
    <property type="entry name" value="VWA"/>
    <property type="match status" value="1"/>
</dbReference>
<feature type="region of interest" description="Disordered" evidence="1">
    <location>
        <begin position="141"/>
        <end position="196"/>
    </location>
</feature>
<dbReference type="Pfam" id="PF00092">
    <property type="entry name" value="VWA"/>
    <property type="match status" value="1"/>
</dbReference>
<feature type="region of interest" description="Disordered" evidence="1">
    <location>
        <begin position="379"/>
        <end position="399"/>
    </location>
</feature>
<dbReference type="PANTHER" id="PTHR10579:SF43">
    <property type="entry name" value="ZINC FINGER (C3HC4-TYPE RING FINGER) FAMILY PROTEIN"/>
    <property type="match status" value="1"/>
</dbReference>
<dbReference type="Gene3D" id="3.40.50.410">
    <property type="entry name" value="von Willebrand factor, type A domain"/>
    <property type="match status" value="1"/>
</dbReference>
<dbReference type="Pfam" id="PF12450">
    <property type="entry name" value="vWF_A"/>
    <property type="match status" value="1"/>
</dbReference>
<dbReference type="PROSITE" id="PS50234">
    <property type="entry name" value="VWFA"/>
    <property type="match status" value="1"/>
</dbReference>
<evidence type="ECO:0000313" key="4">
    <source>
        <dbReference type="EMBL" id="QEG41347.1"/>
    </source>
</evidence>
<sequence length="808" mass="87181">MNDSYQNDPRITDYVLDAMTAPQREAFEQELAGDPRLAEEVKLATEVTDRLQALYAAEATGGLSADRHEAIFAAAQPDAAAPQPASVAPQISGVERSWLSIATLVVPLLMLVAILLYAARQSSPQLAESEPLRSELIDEQLTKKLEPERQPPQATPVRAEAAEQSSPRLLNESQVQDAGPQPAPADSYALGAMPPAPANDNLNTNLQTMGSNSGQLDGAVTSQPTVMFDTALARGGAIRASRQKQLAAPYGWRVQNRARDDASRGGAVALDEQMEMGGMDMNMGMNMGMGMGSEEMMGMDMMDVMGMDMGMGPGMGGDQYAPITDNPFQRATEHPLSTFSIDVDTASYSKVRSYLQQNSLPRPDAVRIEELINYFDYQYSGPGNPPSEDAEQADEETPGEVAPFKADVEIAGCPWTPEHRLVRVGIKGREIENENRPASNLVFLLDVSGSMNNPNKLPLVKRGMQMLLDQLGENDRVAIVVYASASGLVLDSTPANQHAKIFNALERLSAGGSTNGGDGIRLAYSVARDNFIEGGVNRVLLCTDGDFNVGTTGTDELVRLVEQESKGGIFVSVLGFGMGNHNDSMLEQISNKGNGNYAFIDTAAEAHKVFVKQTNSTLVTIAKDVKIQVEFNPQEVAAYRLIGYENRILAKEDFNDDTVDAGEIGAGHTVTALYEVVPTGEQPEPIAPAVDELRYQKGPRMTKQAGSGEMLTLKLRYKLPDDDTSSLLKFPVRDADHSFGEASEDFQFASAVAGFGMQLRNSPYKGQWTLAAVTETAESAVGEDAHGLRTEFVELVKKAATLKGETQP</sequence>
<evidence type="ECO:0000256" key="1">
    <source>
        <dbReference type="SAM" id="MobiDB-lite"/>
    </source>
</evidence>
<dbReference type="InterPro" id="IPR036465">
    <property type="entry name" value="vWFA_dom_sf"/>
</dbReference>
<accession>A0A5B9QQH1</accession>
<name>A0A5B9QQH1_9BACT</name>
<dbReference type="InterPro" id="IPR021908">
    <property type="entry name" value="YfbK_C"/>
</dbReference>
<keyword evidence="2" id="KW-1133">Transmembrane helix</keyword>
<organism evidence="4 5">
    <name type="scientific">Roseimaritima ulvae</name>
    <dbReference type="NCBI Taxonomy" id="980254"/>
    <lineage>
        <taxon>Bacteria</taxon>
        <taxon>Pseudomonadati</taxon>
        <taxon>Planctomycetota</taxon>
        <taxon>Planctomycetia</taxon>
        <taxon>Pirellulales</taxon>
        <taxon>Pirellulaceae</taxon>
        <taxon>Roseimaritima</taxon>
    </lineage>
</organism>
<dbReference type="CDD" id="cd01465">
    <property type="entry name" value="vWA_subgroup"/>
    <property type="match status" value="1"/>
</dbReference>
<dbReference type="SUPFAM" id="SSF53300">
    <property type="entry name" value="vWA-like"/>
    <property type="match status" value="1"/>
</dbReference>
<dbReference type="AlphaFoldDB" id="A0A5B9QQH1"/>
<dbReference type="EMBL" id="CP042914">
    <property type="protein sequence ID" value="QEG41347.1"/>
    <property type="molecule type" value="Genomic_DNA"/>
</dbReference>
<dbReference type="InterPro" id="IPR022156">
    <property type="entry name" value="Uncharacterised_YfbK_N"/>
</dbReference>
<feature type="domain" description="VWFA" evidence="3">
    <location>
        <begin position="440"/>
        <end position="618"/>
    </location>
</feature>
<dbReference type="Pfam" id="PF12034">
    <property type="entry name" value="YfbK_C"/>
    <property type="match status" value="1"/>
</dbReference>